<feature type="region of interest" description="Disordered" evidence="1">
    <location>
        <begin position="265"/>
        <end position="342"/>
    </location>
</feature>
<gene>
    <name evidence="2" type="ORF">CONCODRAFT_80076</name>
</gene>
<feature type="region of interest" description="Disordered" evidence="1">
    <location>
        <begin position="1"/>
        <end position="32"/>
    </location>
</feature>
<sequence length="415" mass="47371">MAQENFISESDLSELTDSEESSINQTSQKDNVRVKDEDIDICISSVINNPSNIQNSSKDNARIKKETVNKVDNFEGISSISNSANPDSNSNYLTVPGSALTNTQNINTSASEKQNSKTLNSSSASELVNSTNQTLVNQASQTAVSKLTNETNATNGRGEEVFRRVRQLESTIDLDKWNLEQLKEPIDEVEIRALEVIYLKRLIKLGLRAPHLKCLNLSSEFLEANKSMVPEMSGRFMSNKAPEIASVNTKITASDQLKKNIKATVKPAQIQTRPPSNNISNFTRQPSLNGNRRPLHRHSPVHSPYQQQAGFQFQNRPAGPPSQRPRGGFHNNGPRFPNNQQQSWINSHHKHKEYFNDNDQYHPIQHFDYIMDDLQGRNNHNQQQHYNNQYHHNDQYHHQYYNPQHHYNHNNHVNY</sequence>
<name>A0A137NXT1_CONC2</name>
<protein>
    <submittedName>
        <fullName evidence="2">Uncharacterized protein</fullName>
    </submittedName>
</protein>
<evidence type="ECO:0000256" key="1">
    <source>
        <dbReference type="SAM" id="MobiDB-lite"/>
    </source>
</evidence>
<accession>A0A137NXT1</accession>
<organism evidence="2 3">
    <name type="scientific">Conidiobolus coronatus (strain ATCC 28846 / CBS 209.66 / NRRL 28638)</name>
    <name type="common">Delacroixia coronata</name>
    <dbReference type="NCBI Taxonomy" id="796925"/>
    <lineage>
        <taxon>Eukaryota</taxon>
        <taxon>Fungi</taxon>
        <taxon>Fungi incertae sedis</taxon>
        <taxon>Zoopagomycota</taxon>
        <taxon>Entomophthoromycotina</taxon>
        <taxon>Entomophthoromycetes</taxon>
        <taxon>Entomophthorales</taxon>
        <taxon>Ancylistaceae</taxon>
        <taxon>Conidiobolus</taxon>
    </lineage>
</organism>
<dbReference type="EMBL" id="KQ964626">
    <property type="protein sequence ID" value="KXN67585.1"/>
    <property type="molecule type" value="Genomic_DNA"/>
</dbReference>
<feature type="compositionally biased region" description="Polar residues" evidence="1">
    <location>
        <begin position="269"/>
        <end position="290"/>
    </location>
</feature>
<evidence type="ECO:0000313" key="2">
    <source>
        <dbReference type="EMBL" id="KXN67585.1"/>
    </source>
</evidence>
<dbReference type="AlphaFoldDB" id="A0A137NXT1"/>
<feature type="compositionally biased region" description="Polar residues" evidence="1">
    <location>
        <begin position="304"/>
        <end position="315"/>
    </location>
</feature>
<dbReference type="Proteomes" id="UP000070444">
    <property type="component" value="Unassembled WGS sequence"/>
</dbReference>
<reference evidence="2 3" key="1">
    <citation type="journal article" date="2015" name="Genome Biol. Evol.">
        <title>Phylogenomic analyses indicate that early fungi evolved digesting cell walls of algal ancestors of land plants.</title>
        <authorList>
            <person name="Chang Y."/>
            <person name="Wang S."/>
            <person name="Sekimoto S."/>
            <person name="Aerts A.L."/>
            <person name="Choi C."/>
            <person name="Clum A."/>
            <person name="LaButti K.M."/>
            <person name="Lindquist E.A."/>
            <person name="Yee Ngan C."/>
            <person name="Ohm R.A."/>
            <person name="Salamov A.A."/>
            <person name="Grigoriev I.V."/>
            <person name="Spatafora J.W."/>
            <person name="Berbee M.L."/>
        </authorList>
    </citation>
    <scope>NUCLEOTIDE SEQUENCE [LARGE SCALE GENOMIC DNA]</scope>
    <source>
        <strain evidence="2 3">NRRL 28638</strain>
    </source>
</reference>
<feature type="compositionally biased region" description="Acidic residues" evidence="1">
    <location>
        <begin position="11"/>
        <end position="20"/>
    </location>
</feature>
<keyword evidence="3" id="KW-1185">Reference proteome</keyword>
<evidence type="ECO:0000313" key="3">
    <source>
        <dbReference type="Proteomes" id="UP000070444"/>
    </source>
</evidence>
<proteinExistence type="predicted"/>